<name>A0A2P2J2A1_RHIMU</name>
<dbReference type="SUPFAM" id="SSF53448">
    <property type="entry name" value="Nucleotide-diphospho-sugar transferases"/>
    <property type="match status" value="1"/>
</dbReference>
<evidence type="ECO:0000313" key="1">
    <source>
        <dbReference type="EMBL" id="MBW87571.1"/>
    </source>
</evidence>
<organism evidence="1">
    <name type="scientific">Rhizophora mucronata</name>
    <name type="common">Asiatic mangrove</name>
    <dbReference type="NCBI Taxonomy" id="61149"/>
    <lineage>
        <taxon>Eukaryota</taxon>
        <taxon>Viridiplantae</taxon>
        <taxon>Streptophyta</taxon>
        <taxon>Embryophyta</taxon>
        <taxon>Tracheophyta</taxon>
        <taxon>Spermatophyta</taxon>
        <taxon>Magnoliopsida</taxon>
        <taxon>eudicotyledons</taxon>
        <taxon>Gunneridae</taxon>
        <taxon>Pentapetalae</taxon>
        <taxon>rosids</taxon>
        <taxon>fabids</taxon>
        <taxon>Malpighiales</taxon>
        <taxon>Rhizophoraceae</taxon>
        <taxon>Rhizophora</taxon>
    </lineage>
</organism>
<protein>
    <submittedName>
        <fullName evidence="1">Uncharacterized protein</fullName>
    </submittedName>
</protein>
<dbReference type="InterPro" id="IPR029044">
    <property type="entry name" value="Nucleotide-diphossugar_trans"/>
</dbReference>
<dbReference type="AlphaFoldDB" id="A0A2P2J2A1"/>
<proteinExistence type="predicted"/>
<accession>A0A2P2J2A1</accession>
<reference evidence="1" key="1">
    <citation type="submission" date="2018-02" db="EMBL/GenBank/DDBJ databases">
        <title>Rhizophora mucronata_Transcriptome.</title>
        <authorList>
            <person name="Meera S.P."/>
            <person name="Sreeshan A."/>
            <person name="Augustine A."/>
        </authorList>
    </citation>
    <scope>NUCLEOTIDE SEQUENCE</scope>
    <source>
        <tissue evidence="1">Leaf</tissue>
    </source>
</reference>
<dbReference type="EMBL" id="GGEC01007088">
    <property type="protein sequence ID" value="MBW87571.1"/>
    <property type="molecule type" value="Transcribed_RNA"/>
</dbReference>
<sequence>MTSDDTHARTLQLLETNAYFGMKPTQVKLLKQV</sequence>
<dbReference type="Gene3D" id="3.90.550.10">
    <property type="entry name" value="Spore Coat Polysaccharide Biosynthesis Protein SpsA, Chain A"/>
    <property type="match status" value="1"/>
</dbReference>